<sequence>MEFLDHPKLILLVAFLSIPLYLTIARGFWGENFESLGEAIKYLLWPDWYSLYKGKFDEDANSSTMVTLYIILCVGWALAVTEIICRHFLN</sequence>
<gene>
    <name evidence="2" type="ORF">GCM10011613_32010</name>
</gene>
<accession>A0ABQ3BA46</accession>
<dbReference type="EMBL" id="BMYZ01000003">
    <property type="protein sequence ID" value="GGY84626.1"/>
    <property type="molecule type" value="Genomic_DNA"/>
</dbReference>
<reference evidence="3" key="1">
    <citation type="journal article" date="2019" name="Int. J. Syst. Evol. Microbiol.">
        <title>The Global Catalogue of Microorganisms (GCM) 10K type strain sequencing project: providing services to taxonomists for standard genome sequencing and annotation.</title>
        <authorList>
            <consortium name="The Broad Institute Genomics Platform"/>
            <consortium name="The Broad Institute Genome Sequencing Center for Infectious Disease"/>
            <person name="Wu L."/>
            <person name="Ma J."/>
        </authorList>
    </citation>
    <scope>NUCLEOTIDE SEQUENCE [LARGE SCALE GENOMIC DNA]</scope>
    <source>
        <strain evidence="3">KCTC 32239</strain>
    </source>
</reference>
<protein>
    <submittedName>
        <fullName evidence="2">Uncharacterized protein</fullName>
    </submittedName>
</protein>
<keyword evidence="1" id="KW-0812">Transmembrane</keyword>
<proteinExistence type="predicted"/>
<dbReference type="Proteomes" id="UP000619761">
    <property type="component" value="Unassembled WGS sequence"/>
</dbReference>
<dbReference type="RefSeq" id="WP_189420420.1">
    <property type="nucleotide sequence ID" value="NZ_BMYZ01000003.1"/>
</dbReference>
<organism evidence="2 3">
    <name type="scientific">Cellvibrio zantedeschiae</name>
    <dbReference type="NCBI Taxonomy" id="1237077"/>
    <lineage>
        <taxon>Bacteria</taxon>
        <taxon>Pseudomonadati</taxon>
        <taxon>Pseudomonadota</taxon>
        <taxon>Gammaproteobacteria</taxon>
        <taxon>Cellvibrionales</taxon>
        <taxon>Cellvibrionaceae</taxon>
        <taxon>Cellvibrio</taxon>
    </lineage>
</organism>
<feature type="transmembrane region" description="Helical" evidence="1">
    <location>
        <begin position="9"/>
        <end position="29"/>
    </location>
</feature>
<evidence type="ECO:0000256" key="1">
    <source>
        <dbReference type="SAM" id="Phobius"/>
    </source>
</evidence>
<keyword evidence="1" id="KW-1133">Transmembrane helix</keyword>
<feature type="transmembrane region" description="Helical" evidence="1">
    <location>
        <begin position="66"/>
        <end position="85"/>
    </location>
</feature>
<name>A0ABQ3BA46_9GAMM</name>
<comment type="caution">
    <text evidence="2">The sequence shown here is derived from an EMBL/GenBank/DDBJ whole genome shotgun (WGS) entry which is preliminary data.</text>
</comment>
<evidence type="ECO:0000313" key="2">
    <source>
        <dbReference type="EMBL" id="GGY84626.1"/>
    </source>
</evidence>
<keyword evidence="1" id="KW-0472">Membrane</keyword>
<keyword evidence="3" id="KW-1185">Reference proteome</keyword>
<evidence type="ECO:0000313" key="3">
    <source>
        <dbReference type="Proteomes" id="UP000619761"/>
    </source>
</evidence>